<keyword evidence="2" id="KW-1185">Reference proteome</keyword>
<evidence type="ECO:0000313" key="2">
    <source>
        <dbReference type="Proteomes" id="UP001057452"/>
    </source>
</evidence>
<reference evidence="1" key="1">
    <citation type="submission" date="2022-05" db="EMBL/GenBank/DDBJ databases">
        <title>Chromosome-level genome of Chaenocephalus aceratus.</title>
        <authorList>
            <person name="Park H."/>
        </authorList>
    </citation>
    <scope>NUCLEOTIDE SEQUENCE</scope>
    <source>
        <strain evidence="1">KU_202001</strain>
    </source>
</reference>
<dbReference type="EMBL" id="CM043801">
    <property type="protein sequence ID" value="KAI4810155.1"/>
    <property type="molecule type" value="Genomic_DNA"/>
</dbReference>
<organism evidence="1 2">
    <name type="scientific">Chaenocephalus aceratus</name>
    <name type="common">Blackfin icefish</name>
    <name type="synonym">Chaenichthys aceratus</name>
    <dbReference type="NCBI Taxonomy" id="36190"/>
    <lineage>
        <taxon>Eukaryota</taxon>
        <taxon>Metazoa</taxon>
        <taxon>Chordata</taxon>
        <taxon>Craniata</taxon>
        <taxon>Vertebrata</taxon>
        <taxon>Euteleostomi</taxon>
        <taxon>Actinopterygii</taxon>
        <taxon>Neopterygii</taxon>
        <taxon>Teleostei</taxon>
        <taxon>Neoteleostei</taxon>
        <taxon>Acanthomorphata</taxon>
        <taxon>Eupercaria</taxon>
        <taxon>Perciformes</taxon>
        <taxon>Notothenioidei</taxon>
        <taxon>Channichthyidae</taxon>
        <taxon>Chaenocephalus</taxon>
    </lineage>
</organism>
<comment type="caution">
    <text evidence="1">The sequence shown here is derived from an EMBL/GenBank/DDBJ whole genome shotgun (WGS) entry which is preliminary data.</text>
</comment>
<gene>
    <name evidence="1" type="ORF">KUCAC02_019001</name>
</gene>
<protein>
    <submittedName>
        <fullName evidence="1">Uncharacterized protein</fullName>
    </submittedName>
</protein>
<accession>A0ACB9WBJ5</accession>
<name>A0ACB9WBJ5_CHAAC</name>
<proteinExistence type="predicted"/>
<sequence length="952" mass="107106">MIDQGLILHDGSYFRDMWNILDFIVVVGALIAFALTNNKGRDIKTIKSLRVLRVLRPLKTIKRLPKLKAVFDCVVTSLKNVFNILIVYQLFMFIFAVIAVQLFKGKFFYCNDSSMNSEKECQGYYIDYSRDKKEMKRREWKRHEFHYDNRDGLRSCSTPPIVTEDSMGPSRGNPHGDVCFLRGLLCGLPVFFVKLFVALIIITFQEQGDKMIQECSLEKNDRACIDFAIQRQADDPLHAAEQTNLPVQTVALCRVALLRVHRARHDRAQHCGAHDEAPLGPDSLRHGPKAPQHGLHCPLLFGVYTQDHGIWFGELLSRYWNIFDFITVLGSISEIIVDYSYSEAARLIKLLRQGYTIRILLWTFVQSFKALPYVCLLIAMLFFIYAIIGMQVFGNIKLNDENLFRCADAAFQECHGGVLAGDHAFRVCRVGSGEPDSSIPPLMTSPDHVGGSFLMLKLFVAVIMDNFEYLTRDSSILGPHHLDEFVRIWGEYDRLRGWLLMNMPVDEDMSVHFTSTLMSLIRTALDIKIARGGEDRIALDSELQKEVSIIWPYLPQKNLDLLVPINKDTDMTVGKIYASMMIMDYFKLNKAKKLRQQLEAQKSSLIFKRLDASTLPEDILSNTQTLPMMAHSAGSALTRGGLLALSPISPEELFLQPIGSDTESQQQDLELPIGRGLCVRASSMPRLAVELQTEVAGGSMKRSVSTVADQRVNGLWEEEQSPARLIDLDTRATKLLHWHQGDRERGRSKERCHLLSDASRGNSEERRLQASRSSSGERAHPKDKQGNSSDSPVPSTSESSTPTGRRPAAKSSRPHISYSPLHPSVGKDGDEQRSPVAKRRGKAKRGTQERVLDDRRGEEEQDPSPLRRYPSEPFLASQEGEHSPDPSGPMETLTFEAAMACSLGRSNTVSSGHPRLRTGWQVPNGHFRKRLAQTTSAAGCDPLSDTEEDDRC</sequence>
<dbReference type="Proteomes" id="UP001057452">
    <property type="component" value="Chromosome 17"/>
</dbReference>
<evidence type="ECO:0000313" key="1">
    <source>
        <dbReference type="EMBL" id="KAI4810155.1"/>
    </source>
</evidence>